<dbReference type="GO" id="GO:0005634">
    <property type="term" value="C:nucleus"/>
    <property type="evidence" value="ECO:0007669"/>
    <property type="project" value="TreeGrafter"/>
</dbReference>
<evidence type="ECO:0000313" key="6">
    <source>
        <dbReference type="Proteomes" id="UP000265618"/>
    </source>
</evidence>
<dbReference type="EC" id="2.7.-.-" evidence="4"/>
<dbReference type="Gene3D" id="3.30.470.160">
    <property type="entry name" value="Inositol polyphosphate kinase"/>
    <property type="match status" value="1"/>
</dbReference>
<dbReference type="SUPFAM" id="SSF56104">
    <property type="entry name" value="SAICAR synthase-like"/>
    <property type="match status" value="1"/>
</dbReference>
<dbReference type="GO" id="GO:0008440">
    <property type="term" value="F:inositol-1,4,5-trisphosphate 3-kinase activity"/>
    <property type="evidence" value="ECO:0007669"/>
    <property type="project" value="TreeGrafter"/>
</dbReference>
<evidence type="ECO:0000256" key="3">
    <source>
        <dbReference type="ARBA" id="ARBA00022777"/>
    </source>
</evidence>
<proteinExistence type="inferred from homology"/>
<reference evidence="5 6" key="1">
    <citation type="journal article" date="2018" name="PLoS ONE">
        <title>The draft genome of Kipferlia bialata reveals reductive genome evolution in fornicate parasites.</title>
        <authorList>
            <person name="Tanifuji G."/>
            <person name="Takabayashi S."/>
            <person name="Kume K."/>
            <person name="Takagi M."/>
            <person name="Nakayama T."/>
            <person name="Kamikawa R."/>
            <person name="Inagaki Y."/>
            <person name="Hashimoto T."/>
        </authorList>
    </citation>
    <scope>NUCLEOTIDE SEQUENCE [LARGE SCALE GENOMIC DNA]</scope>
    <source>
        <strain evidence="5">NY0173</strain>
    </source>
</reference>
<dbReference type="InterPro" id="IPR005522">
    <property type="entry name" value="IPK"/>
</dbReference>
<dbReference type="Pfam" id="PF03770">
    <property type="entry name" value="IPK"/>
    <property type="match status" value="1"/>
</dbReference>
<protein>
    <recommendedName>
        <fullName evidence="4">Kinase</fullName>
        <ecNumber evidence="4">2.7.-.-</ecNumber>
    </recommendedName>
</protein>
<dbReference type="PANTHER" id="PTHR12400">
    <property type="entry name" value="INOSITOL POLYPHOSPHATE KINASE"/>
    <property type="match status" value="1"/>
</dbReference>
<evidence type="ECO:0000256" key="1">
    <source>
        <dbReference type="ARBA" id="ARBA00007374"/>
    </source>
</evidence>
<dbReference type="Proteomes" id="UP000265618">
    <property type="component" value="Unassembled WGS sequence"/>
</dbReference>
<accession>A0A9K3CYB4</accession>
<dbReference type="GO" id="GO:0032958">
    <property type="term" value="P:inositol phosphate biosynthetic process"/>
    <property type="evidence" value="ECO:0007669"/>
    <property type="project" value="InterPro"/>
</dbReference>
<comment type="similarity">
    <text evidence="1 4">Belongs to the inositol phosphokinase (IPK) family.</text>
</comment>
<comment type="caution">
    <text evidence="5">The sequence shown here is derived from an EMBL/GenBank/DDBJ whole genome shotgun (WGS) entry which is preliminary data.</text>
</comment>
<dbReference type="GO" id="GO:0000824">
    <property type="term" value="F:inositol-1,4,5,6-tetrakisphosphate 3-kinase activity"/>
    <property type="evidence" value="ECO:0007669"/>
    <property type="project" value="TreeGrafter"/>
</dbReference>
<evidence type="ECO:0000313" key="5">
    <source>
        <dbReference type="EMBL" id="GIQ84548.1"/>
    </source>
</evidence>
<dbReference type="AlphaFoldDB" id="A0A9K3CYB4"/>
<name>A0A9K3CYB4_9EUKA</name>
<organism evidence="5 6">
    <name type="scientific">Kipferlia bialata</name>
    <dbReference type="NCBI Taxonomy" id="797122"/>
    <lineage>
        <taxon>Eukaryota</taxon>
        <taxon>Metamonada</taxon>
        <taxon>Carpediemonas-like organisms</taxon>
        <taxon>Kipferlia</taxon>
    </lineage>
</organism>
<evidence type="ECO:0000256" key="2">
    <source>
        <dbReference type="ARBA" id="ARBA00022679"/>
    </source>
</evidence>
<dbReference type="EMBL" id="BDIP01001509">
    <property type="protein sequence ID" value="GIQ84548.1"/>
    <property type="molecule type" value="Genomic_DNA"/>
</dbReference>
<dbReference type="GO" id="GO:0046854">
    <property type="term" value="P:phosphatidylinositol phosphate biosynthetic process"/>
    <property type="evidence" value="ECO:0007669"/>
    <property type="project" value="TreeGrafter"/>
</dbReference>
<sequence length="170" mass="18443">MDGSLVQVSGHLDLHHSPLRAGVVLKPLISLEHLFYTHAPPQLLPFIPRFEGVTDSFGNPVCAPVHSDTVRCVRHPSYRVALQDLTHGMNCPCVTDIKLGRRTWGLDAAPSKIASHTAKRDASLSSDIGLRSCGYVITERSVRSGIETVVMLAVDSPGLELRRSPSGETN</sequence>
<dbReference type="InterPro" id="IPR038286">
    <property type="entry name" value="IPK_sf"/>
</dbReference>
<dbReference type="OrthoDB" id="2573163at2759"/>
<keyword evidence="2 4" id="KW-0808">Transferase</keyword>
<keyword evidence="6" id="KW-1185">Reference proteome</keyword>
<evidence type="ECO:0000256" key="4">
    <source>
        <dbReference type="RuleBase" id="RU363090"/>
    </source>
</evidence>
<gene>
    <name evidence="5" type="ORF">KIPB_006062</name>
</gene>
<keyword evidence="3 4" id="KW-0418">Kinase</keyword>
<dbReference type="PANTHER" id="PTHR12400:SF21">
    <property type="entry name" value="KINASE"/>
    <property type="match status" value="1"/>
</dbReference>
<dbReference type="GO" id="GO:0005737">
    <property type="term" value="C:cytoplasm"/>
    <property type="evidence" value="ECO:0007669"/>
    <property type="project" value="TreeGrafter"/>
</dbReference>